<proteinExistence type="predicted"/>
<evidence type="ECO:0000313" key="3">
    <source>
        <dbReference type="Proteomes" id="UP000297983"/>
    </source>
</evidence>
<accession>A0A4R9AWN6</accession>
<dbReference type="PANTHER" id="PTHR34821">
    <property type="entry name" value="INNER MEMBRANE PROTEIN YDCZ"/>
    <property type="match status" value="1"/>
</dbReference>
<dbReference type="AlphaFoldDB" id="A0A4R9AWN6"/>
<keyword evidence="3" id="KW-1185">Reference proteome</keyword>
<evidence type="ECO:0000313" key="2">
    <source>
        <dbReference type="EMBL" id="TFD71334.1"/>
    </source>
</evidence>
<feature type="transmembrane region" description="Helical" evidence="1">
    <location>
        <begin position="12"/>
        <end position="39"/>
    </location>
</feature>
<feature type="transmembrane region" description="Helical" evidence="1">
    <location>
        <begin position="301"/>
        <end position="322"/>
    </location>
</feature>
<feature type="transmembrane region" description="Helical" evidence="1">
    <location>
        <begin position="97"/>
        <end position="116"/>
    </location>
</feature>
<comment type="caution">
    <text evidence="2">The sequence shown here is derived from an EMBL/GenBank/DDBJ whole genome shotgun (WGS) entry which is preliminary data.</text>
</comment>
<feature type="transmembrane region" description="Helical" evidence="1">
    <location>
        <begin position="217"/>
        <end position="242"/>
    </location>
</feature>
<sequence>MTQPRARTRTDASAALAASAAPVWLALIVSVLIGALYAVQSRVNGELGHQIGNGFTAAVISFGSGLIILSLGLIVFRRGRRGLQLVARAVSAKHLSWWHLSGGLAGALFVLSQGLVAAPLGIAMFTVAVVAGQTVSGVLMDRFGIGPGGRRPLHASKIVGALLALIAVAVTVSGELRGSDALWLLGLPLIAGIGQGWQQAVNGQVRVTAQSALTATFLNFLTGTIALVLAALVQGLLVGFALDLPANPWLYTGGLIGCIFIAGAALVVRTTGVLMLGLCIVAGQLVCALALDLLAPTPGHPLGLTTIVGTALALVAVVIAAVRWRHPGHARP</sequence>
<keyword evidence="1" id="KW-0812">Transmembrane</keyword>
<feature type="transmembrane region" description="Helical" evidence="1">
    <location>
        <begin position="155"/>
        <end position="174"/>
    </location>
</feature>
<dbReference type="Proteomes" id="UP000297983">
    <property type="component" value="Unassembled WGS sequence"/>
</dbReference>
<keyword evidence="1" id="KW-1133">Transmembrane helix</keyword>
<dbReference type="PANTHER" id="PTHR34821:SF2">
    <property type="entry name" value="INNER MEMBRANE PROTEIN YDCZ"/>
    <property type="match status" value="1"/>
</dbReference>
<reference evidence="2 3" key="1">
    <citation type="submission" date="2019-03" db="EMBL/GenBank/DDBJ databases">
        <title>Genomics of glacier-inhabiting Cryobacterium strains.</title>
        <authorList>
            <person name="Liu Q."/>
            <person name="Xin Y.-H."/>
        </authorList>
    </citation>
    <scope>NUCLEOTIDE SEQUENCE [LARGE SCALE GENOMIC DNA]</scope>
    <source>
        <strain evidence="2 3">Hz16</strain>
    </source>
</reference>
<name>A0A4R9AWN6_9MICO</name>
<dbReference type="InterPro" id="IPR006750">
    <property type="entry name" value="YdcZ"/>
</dbReference>
<feature type="transmembrane region" description="Helical" evidence="1">
    <location>
        <begin position="275"/>
        <end position="295"/>
    </location>
</feature>
<gene>
    <name evidence="2" type="ORF">E3T50_07140</name>
</gene>
<protein>
    <submittedName>
        <fullName evidence="2">DMT family transporter</fullName>
    </submittedName>
</protein>
<feature type="transmembrane region" description="Helical" evidence="1">
    <location>
        <begin position="122"/>
        <end position="143"/>
    </location>
</feature>
<evidence type="ECO:0000256" key="1">
    <source>
        <dbReference type="SAM" id="Phobius"/>
    </source>
</evidence>
<dbReference type="GO" id="GO:0005886">
    <property type="term" value="C:plasma membrane"/>
    <property type="evidence" value="ECO:0007669"/>
    <property type="project" value="TreeGrafter"/>
</dbReference>
<feature type="transmembrane region" description="Helical" evidence="1">
    <location>
        <begin position="51"/>
        <end position="76"/>
    </location>
</feature>
<dbReference type="EMBL" id="SOHL01000013">
    <property type="protein sequence ID" value="TFD71334.1"/>
    <property type="molecule type" value="Genomic_DNA"/>
</dbReference>
<keyword evidence="1" id="KW-0472">Membrane</keyword>
<dbReference type="Pfam" id="PF04657">
    <property type="entry name" value="DMT_YdcZ"/>
    <property type="match status" value="2"/>
</dbReference>
<feature type="transmembrane region" description="Helical" evidence="1">
    <location>
        <begin position="180"/>
        <end position="197"/>
    </location>
</feature>
<dbReference type="RefSeq" id="WP_134551214.1">
    <property type="nucleotide sequence ID" value="NZ_SOHL01000013.1"/>
</dbReference>
<feature type="transmembrane region" description="Helical" evidence="1">
    <location>
        <begin position="248"/>
        <end position="268"/>
    </location>
</feature>
<organism evidence="2 3">
    <name type="scientific">Cryobacterium gelidum</name>
    <dbReference type="NCBI Taxonomy" id="1259164"/>
    <lineage>
        <taxon>Bacteria</taxon>
        <taxon>Bacillati</taxon>
        <taxon>Actinomycetota</taxon>
        <taxon>Actinomycetes</taxon>
        <taxon>Micrococcales</taxon>
        <taxon>Microbacteriaceae</taxon>
        <taxon>Cryobacterium</taxon>
    </lineage>
</organism>